<dbReference type="AlphaFoldDB" id="A0A382PYJ3"/>
<gene>
    <name evidence="1" type="ORF">METZ01_LOCUS330599</name>
</gene>
<accession>A0A382PYJ3</accession>
<dbReference type="EMBL" id="UINC01110317">
    <property type="protein sequence ID" value="SVC77745.1"/>
    <property type="molecule type" value="Genomic_DNA"/>
</dbReference>
<reference evidence="1" key="1">
    <citation type="submission" date="2018-05" db="EMBL/GenBank/DDBJ databases">
        <authorList>
            <person name="Lanie J.A."/>
            <person name="Ng W.-L."/>
            <person name="Kazmierczak K.M."/>
            <person name="Andrzejewski T.M."/>
            <person name="Davidsen T.M."/>
            <person name="Wayne K.J."/>
            <person name="Tettelin H."/>
            <person name="Glass J.I."/>
            <person name="Rusch D."/>
            <person name="Podicherti R."/>
            <person name="Tsui H.-C.T."/>
            <person name="Winkler M.E."/>
        </authorList>
    </citation>
    <scope>NUCLEOTIDE SEQUENCE</scope>
</reference>
<sequence length="160" mass="17698">MDNKTKITYSKYSVLLGIGLSVSALADCNIEELIEQQTTAIVEAKRNIDVNVSRLENGNKICLVEFEAKIDGEWHGAYGDHEWSGHMPDSQMCDIADQKATKNVVKSLGSIFSSEETVVCNEASESKLKNIKVGTTGTLDQFRPDGSRPGYFYYNGTQCF</sequence>
<proteinExistence type="predicted"/>
<organism evidence="1">
    <name type="scientific">marine metagenome</name>
    <dbReference type="NCBI Taxonomy" id="408172"/>
    <lineage>
        <taxon>unclassified sequences</taxon>
        <taxon>metagenomes</taxon>
        <taxon>ecological metagenomes</taxon>
    </lineage>
</organism>
<evidence type="ECO:0000313" key="1">
    <source>
        <dbReference type="EMBL" id="SVC77745.1"/>
    </source>
</evidence>
<protein>
    <submittedName>
        <fullName evidence="1">Uncharacterized protein</fullName>
    </submittedName>
</protein>
<name>A0A382PYJ3_9ZZZZ</name>
<feature type="non-terminal residue" evidence="1">
    <location>
        <position position="160"/>
    </location>
</feature>